<feature type="domain" description="Histidine kinase" evidence="10">
    <location>
        <begin position="569"/>
        <end position="778"/>
    </location>
</feature>
<dbReference type="InterPro" id="IPR003661">
    <property type="entry name" value="HisK_dim/P_dom"/>
</dbReference>
<dbReference type="PROSITE" id="PS50109">
    <property type="entry name" value="HIS_KIN"/>
    <property type="match status" value="1"/>
</dbReference>
<dbReference type="InterPro" id="IPR004358">
    <property type="entry name" value="Sig_transdc_His_kin-like_C"/>
</dbReference>
<dbReference type="SMART" id="SM00304">
    <property type="entry name" value="HAMP"/>
    <property type="match status" value="1"/>
</dbReference>
<accession>A0A0S6VTR5</accession>
<dbReference type="InterPro" id="IPR036097">
    <property type="entry name" value="HisK_dim/P_sf"/>
</dbReference>
<evidence type="ECO:0000256" key="8">
    <source>
        <dbReference type="SAM" id="Coils"/>
    </source>
</evidence>
<dbReference type="PROSITE" id="PS50112">
    <property type="entry name" value="PAS"/>
    <property type="match status" value="1"/>
</dbReference>
<dbReference type="SUPFAM" id="SSF55785">
    <property type="entry name" value="PYP-like sensor domain (PAS domain)"/>
    <property type="match status" value="1"/>
</dbReference>
<dbReference type="HOGENOM" id="CLU_359708_0_0_0"/>
<dbReference type="AlphaFoldDB" id="A0A0S6VTR5"/>
<dbReference type="EC" id="2.7.13.3" evidence="3"/>
<feature type="domain" description="PAS" evidence="11">
    <location>
        <begin position="412"/>
        <end position="485"/>
    </location>
</feature>
<dbReference type="GO" id="GO:0000156">
    <property type="term" value="F:phosphorelay response regulator activity"/>
    <property type="evidence" value="ECO:0007669"/>
    <property type="project" value="TreeGrafter"/>
</dbReference>
<name>A0A0S6VTR5_9BACT</name>
<keyword evidence="8" id="KW-0175">Coiled coil</keyword>
<dbReference type="STRING" id="1499966.U14_02064"/>
<dbReference type="GO" id="GO:0030295">
    <property type="term" value="F:protein kinase activator activity"/>
    <property type="evidence" value="ECO:0007669"/>
    <property type="project" value="TreeGrafter"/>
</dbReference>
<dbReference type="InterPro" id="IPR005467">
    <property type="entry name" value="His_kinase_dom"/>
</dbReference>
<feature type="transmembrane region" description="Helical" evidence="9">
    <location>
        <begin position="317"/>
        <end position="339"/>
    </location>
</feature>
<dbReference type="SMART" id="SM00086">
    <property type="entry name" value="PAC"/>
    <property type="match status" value="1"/>
</dbReference>
<dbReference type="SUPFAM" id="SSF158472">
    <property type="entry name" value="HAMP domain-like"/>
    <property type="match status" value="1"/>
</dbReference>
<dbReference type="PROSITE" id="PS50885">
    <property type="entry name" value="HAMP"/>
    <property type="match status" value="1"/>
</dbReference>
<organism evidence="14">
    <name type="scientific">Candidatus Moduliflexus flocculans</name>
    <dbReference type="NCBI Taxonomy" id="1499966"/>
    <lineage>
        <taxon>Bacteria</taxon>
        <taxon>Candidatus Moduliflexota</taxon>
        <taxon>Candidatus Moduliflexia</taxon>
        <taxon>Candidatus Moduliflexales</taxon>
        <taxon>Candidatus Moduliflexaceae</taxon>
    </lineage>
</organism>
<dbReference type="PRINTS" id="PR00344">
    <property type="entry name" value="BCTRLSENSOR"/>
</dbReference>
<evidence type="ECO:0000256" key="3">
    <source>
        <dbReference type="ARBA" id="ARBA00012438"/>
    </source>
</evidence>
<keyword evidence="9" id="KW-1133">Transmembrane helix</keyword>
<dbReference type="Pfam" id="PF08447">
    <property type="entry name" value="PAS_3"/>
    <property type="match status" value="1"/>
</dbReference>
<gene>
    <name evidence="14" type="ORF">U14_02064</name>
</gene>
<keyword evidence="6 14" id="KW-0418">Kinase</keyword>
<dbReference type="PANTHER" id="PTHR42878">
    <property type="entry name" value="TWO-COMPONENT HISTIDINE KINASE"/>
    <property type="match status" value="1"/>
</dbReference>
<keyword evidence="4" id="KW-0597">Phosphoprotein</keyword>
<reference evidence="14" key="1">
    <citation type="journal article" date="2015" name="PeerJ">
        <title>First genomic representation of candidate bacterial phylum KSB3 points to enhanced environmental sensing as a trigger of wastewater bulking.</title>
        <authorList>
            <person name="Sekiguchi Y."/>
            <person name="Ohashi A."/>
            <person name="Parks D.H."/>
            <person name="Yamauchi T."/>
            <person name="Tyson G.W."/>
            <person name="Hugenholtz P."/>
        </authorList>
    </citation>
    <scope>NUCLEOTIDE SEQUENCE [LARGE SCALE GENOMIC DNA]</scope>
</reference>
<dbReference type="GO" id="GO:0016020">
    <property type="term" value="C:membrane"/>
    <property type="evidence" value="ECO:0007669"/>
    <property type="project" value="UniProtKB-SubCell"/>
</dbReference>
<dbReference type="InterPro" id="IPR001610">
    <property type="entry name" value="PAC"/>
</dbReference>
<dbReference type="SMART" id="SM00388">
    <property type="entry name" value="HisKA"/>
    <property type="match status" value="1"/>
</dbReference>
<dbReference type="CDD" id="cd06225">
    <property type="entry name" value="HAMP"/>
    <property type="match status" value="1"/>
</dbReference>
<dbReference type="PROSITE" id="PS50113">
    <property type="entry name" value="PAC"/>
    <property type="match status" value="1"/>
</dbReference>
<evidence type="ECO:0000256" key="6">
    <source>
        <dbReference type="ARBA" id="ARBA00022777"/>
    </source>
</evidence>
<evidence type="ECO:0000256" key="2">
    <source>
        <dbReference type="ARBA" id="ARBA00004370"/>
    </source>
</evidence>
<evidence type="ECO:0000256" key="1">
    <source>
        <dbReference type="ARBA" id="ARBA00000085"/>
    </source>
</evidence>
<dbReference type="InterPro" id="IPR000014">
    <property type="entry name" value="PAS"/>
</dbReference>
<keyword evidence="15" id="KW-1185">Reference proteome</keyword>
<dbReference type="Gene3D" id="3.30.450.20">
    <property type="entry name" value="PAS domain"/>
    <property type="match status" value="1"/>
</dbReference>
<dbReference type="EMBL" id="DF820456">
    <property type="protein sequence ID" value="GAK50823.1"/>
    <property type="molecule type" value="Genomic_DNA"/>
</dbReference>
<evidence type="ECO:0000259" key="12">
    <source>
        <dbReference type="PROSITE" id="PS50113"/>
    </source>
</evidence>
<comment type="catalytic activity">
    <reaction evidence="1">
        <text>ATP + protein L-histidine = ADP + protein N-phospho-L-histidine.</text>
        <dbReference type="EC" id="2.7.13.3"/>
    </reaction>
</comment>
<dbReference type="Pfam" id="PF00672">
    <property type="entry name" value="HAMP"/>
    <property type="match status" value="1"/>
</dbReference>
<dbReference type="PANTHER" id="PTHR42878:SF15">
    <property type="entry name" value="BACTERIOPHYTOCHROME"/>
    <property type="match status" value="1"/>
</dbReference>
<proteinExistence type="predicted"/>
<evidence type="ECO:0000259" key="13">
    <source>
        <dbReference type="PROSITE" id="PS50885"/>
    </source>
</evidence>
<evidence type="ECO:0000256" key="9">
    <source>
        <dbReference type="SAM" id="Phobius"/>
    </source>
</evidence>
<dbReference type="FunFam" id="3.30.565.10:FF:000006">
    <property type="entry name" value="Sensor histidine kinase WalK"/>
    <property type="match status" value="1"/>
</dbReference>
<dbReference type="InterPro" id="IPR003594">
    <property type="entry name" value="HATPase_dom"/>
</dbReference>
<dbReference type="InterPro" id="IPR013655">
    <property type="entry name" value="PAS_fold_3"/>
</dbReference>
<feature type="coiled-coil region" evidence="8">
    <location>
        <begin position="531"/>
        <end position="562"/>
    </location>
</feature>
<dbReference type="CDD" id="cd00082">
    <property type="entry name" value="HisKA"/>
    <property type="match status" value="1"/>
</dbReference>
<dbReference type="Gene3D" id="1.10.287.130">
    <property type="match status" value="1"/>
</dbReference>
<dbReference type="InterPro" id="IPR000700">
    <property type="entry name" value="PAS-assoc_C"/>
</dbReference>
<evidence type="ECO:0000259" key="11">
    <source>
        <dbReference type="PROSITE" id="PS50112"/>
    </source>
</evidence>
<dbReference type="NCBIfam" id="TIGR00229">
    <property type="entry name" value="sensory_box"/>
    <property type="match status" value="1"/>
</dbReference>
<dbReference type="SMART" id="SM00387">
    <property type="entry name" value="HATPase_c"/>
    <property type="match status" value="1"/>
</dbReference>
<dbReference type="Gene3D" id="6.10.340.10">
    <property type="match status" value="1"/>
</dbReference>
<dbReference type="CDD" id="cd00130">
    <property type="entry name" value="PAS"/>
    <property type="match status" value="1"/>
</dbReference>
<dbReference type="InterPro" id="IPR036890">
    <property type="entry name" value="HATPase_C_sf"/>
</dbReference>
<feature type="domain" description="HAMP" evidence="13">
    <location>
        <begin position="341"/>
        <end position="393"/>
    </location>
</feature>
<evidence type="ECO:0000256" key="5">
    <source>
        <dbReference type="ARBA" id="ARBA00022679"/>
    </source>
</evidence>
<dbReference type="GO" id="GO:0000155">
    <property type="term" value="F:phosphorelay sensor kinase activity"/>
    <property type="evidence" value="ECO:0007669"/>
    <property type="project" value="InterPro"/>
</dbReference>
<dbReference type="InterPro" id="IPR035965">
    <property type="entry name" value="PAS-like_dom_sf"/>
</dbReference>
<dbReference type="Gene3D" id="3.30.565.10">
    <property type="entry name" value="Histidine kinase-like ATPase, C-terminal domain"/>
    <property type="match status" value="1"/>
</dbReference>
<keyword evidence="9" id="KW-0812">Transmembrane</keyword>
<evidence type="ECO:0000313" key="14">
    <source>
        <dbReference type="EMBL" id="GAK50823.1"/>
    </source>
</evidence>
<dbReference type="SUPFAM" id="SSF47384">
    <property type="entry name" value="Homodimeric domain of signal transducing histidine kinase"/>
    <property type="match status" value="1"/>
</dbReference>
<evidence type="ECO:0000259" key="10">
    <source>
        <dbReference type="PROSITE" id="PS50109"/>
    </source>
</evidence>
<dbReference type="InterPro" id="IPR003660">
    <property type="entry name" value="HAMP_dom"/>
</dbReference>
<protein>
    <recommendedName>
        <fullName evidence="3">histidine kinase</fullName>
        <ecNumber evidence="3">2.7.13.3</ecNumber>
    </recommendedName>
</protein>
<dbReference type="Pfam" id="PF00512">
    <property type="entry name" value="HisKA"/>
    <property type="match status" value="1"/>
</dbReference>
<comment type="subcellular location">
    <subcellularLocation>
        <location evidence="2">Membrane</location>
    </subcellularLocation>
</comment>
<feature type="domain" description="PAC" evidence="12">
    <location>
        <begin position="488"/>
        <end position="540"/>
    </location>
</feature>
<dbReference type="InterPro" id="IPR050351">
    <property type="entry name" value="BphY/WalK/GraS-like"/>
</dbReference>
<keyword evidence="7 9" id="KW-0472">Membrane</keyword>
<dbReference type="GO" id="GO:0007234">
    <property type="term" value="P:osmosensory signaling via phosphorelay pathway"/>
    <property type="evidence" value="ECO:0007669"/>
    <property type="project" value="TreeGrafter"/>
</dbReference>
<dbReference type="SMART" id="SM00091">
    <property type="entry name" value="PAS"/>
    <property type="match status" value="1"/>
</dbReference>
<evidence type="ECO:0000256" key="7">
    <source>
        <dbReference type="ARBA" id="ARBA00023136"/>
    </source>
</evidence>
<evidence type="ECO:0000313" key="15">
    <source>
        <dbReference type="Proteomes" id="UP000030700"/>
    </source>
</evidence>
<dbReference type="SUPFAM" id="SSF55874">
    <property type="entry name" value="ATPase domain of HSP90 chaperone/DNA topoisomerase II/histidine kinase"/>
    <property type="match status" value="1"/>
</dbReference>
<keyword evidence="5" id="KW-0808">Transferase</keyword>
<dbReference type="Proteomes" id="UP000030700">
    <property type="component" value="Unassembled WGS sequence"/>
</dbReference>
<dbReference type="Pfam" id="PF02518">
    <property type="entry name" value="HATPase_c"/>
    <property type="match status" value="1"/>
</dbReference>
<sequence length="778" mass="88129">MHMLTVQTKVLLLLTLLLIIALISLTMGAALLNYVQTRDQNAERLTTALGSFQREFEREIARDKRLFYESLTNSFKTTLAFKAMVLIDSADAQLPARMIELGTLFNATRLAFYYQIDGQGDLQLRLYYDRGLGGTGHIYFEERIPKYRLIQKQADGQITETALTPPSQLFPLTFPAFAQALFLETKPDGLLLVADLPYRSAFNEVNYSLRAGEELGRFLLEKPLDINLPELDNDLGVHFTVYDVQGRRGQGALRMPDLDIARGTNAFDRDLVVRLADADGKTYDAMLRPLMYQDITVGYIAANISQAKTFQKIEETVGVLVGIASGVLLSAFLLMSAVVRRMIAHPLKQITTVTHRQLQGDFEARVELHTMDEYGELGQTFNRLSQQMNTLLHEQRLTIANLTQAEAALRESEARFRRLAENAKDMIYRMSLPDGRYEYVSPAAEAILGYSPKEFYQSPQLIAQVIHSDWLHYFEDAWQKLLLGDVPPSYEYQIRHKSGDIRWLNQRNVLIRDDQGTPIAIEGIVTDITERKQTEEAIRRLNAELEQRVRERTAALESVNKELESFAYVVSHDLKAPLRAISRLTSWLLNDYAPAFDENGKEMAALLIGRVKRMDNLIEGILEYSRIGRVMGQTEQVDLNQLVSDVLDWLSPPSNIQIEVSPQLPSIVGNKTRIQQIFANLIGNAIKFIDNPRGKILVHWEDAGEAWRFCVTDNGPGIDAKYQDKIFQTFQTLHPRDEVESTGIGLAIVKKIVESAGGRVWVKSEVGKGSAFYFTWPK</sequence>
<evidence type="ECO:0000256" key="4">
    <source>
        <dbReference type="ARBA" id="ARBA00022553"/>
    </source>
</evidence>